<protein>
    <submittedName>
        <fullName evidence="1">Uncharacterized protein</fullName>
    </submittedName>
</protein>
<comment type="caution">
    <text evidence="1">The sequence shown here is derived from an EMBL/GenBank/DDBJ whole genome shotgun (WGS) entry which is preliminary data.</text>
</comment>
<evidence type="ECO:0000313" key="2">
    <source>
        <dbReference type="Proteomes" id="UP000078544"/>
    </source>
</evidence>
<keyword evidence="2" id="KW-1185">Reference proteome</keyword>
<organism evidence="1 2">
    <name type="scientific">Moelleriella libera RCEF 2490</name>
    <dbReference type="NCBI Taxonomy" id="1081109"/>
    <lineage>
        <taxon>Eukaryota</taxon>
        <taxon>Fungi</taxon>
        <taxon>Dikarya</taxon>
        <taxon>Ascomycota</taxon>
        <taxon>Pezizomycotina</taxon>
        <taxon>Sordariomycetes</taxon>
        <taxon>Hypocreomycetidae</taxon>
        <taxon>Hypocreales</taxon>
        <taxon>Clavicipitaceae</taxon>
        <taxon>Moelleriella</taxon>
    </lineage>
</organism>
<reference evidence="1 2" key="1">
    <citation type="journal article" date="2016" name="Genome Biol. Evol.">
        <title>Divergent and convergent evolution of fungal pathogenicity.</title>
        <authorList>
            <person name="Shang Y."/>
            <person name="Xiao G."/>
            <person name="Zheng P."/>
            <person name="Cen K."/>
            <person name="Zhan S."/>
            <person name="Wang C."/>
        </authorList>
    </citation>
    <scope>NUCLEOTIDE SEQUENCE [LARGE SCALE GENOMIC DNA]</scope>
    <source>
        <strain evidence="1 2">RCEF 2490</strain>
    </source>
</reference>
<sequence length="184" mass="21361">MKYAYILAAATTLAYALPEVFDYEKDQKVQLSEHEEKLYSSQYEICPILAIEQEEVPQRQWCQDNAVPFEDCGSLQWHCCEGTHVTRQQIVDKSKELPTHEKVIECMDRKTKDLNYPLKIRTYLSEACERDNNSTCTDRVKSCVQEMKEWSKTARSGAAWATVMLFNIPQLRECVEKKAQQAQP</sequence>
<dbReference type="EMBL" id="AZGY01000028">
    <property type="protein sequence ID" value="KZZ88766.1"/>
    <property type="molecule type" value="Genomic_DNA"/>
</dbReference>
<accession>A0A167WF48</accession>
<name>A0A167WF48_9HYPO</name>
<gene>
    <name evidence="1" type="ORF">AAL_07967</name>
</gene>
<proteinExistence type="predicted"/>
<dbReference type="Proteomes" id="UP000078544">
    <property type="component" value="Unassembled WGS sequence"/>
</dbReference>
<evidence type="ECO:0000313" key="1">
    <source>
        <dbReference type="EMBL" id="KZZ88766.1"/>
    </source>
</evidence>
<dbReference type="AlphaFoldDB" id="A0A167WF48"/>